<evidence type="ECO:0000313" key="5">
    <source>
        <dbReference type="Proteomes" id="UP000245086"/>
    </source>
</evidence>
<organism evidence="4 5">
    <name type="scientific">Candidatus Phycosocius bacilliformis</name>
    <dbReference type="NCBI Taxonomy" id="1445552"/>
    <lineage>
        <taxon>Bacteria</taxon>
        <taxon>Pseudomonadati</taxon>
        <taxon>Pseudomonadota</taxon>
        <taxon>Alphaproteobacteria</taxon>
        <taxon>Caulobacterales</taxon>
        <taxon>Caulobacterales incertae sedis</taxon>
        <taxon>Candidatus Phycosocius</taxon>
    </lineage>
</organism>
<keyword evidence="2 4" id="KW-0560">Oxidoreductase</keyword>
<dbReference type="Proteomes" id="UP000245086">
    <property type="component" value="Unassembled WGS sequence"/>
</dbReference>
<dbReference type="Gene3D" id="3.40.309.10">
    <property type="entry name" value="Aldehyde Dehydrogenase, Chain A, domain 2"/>
    <property type="match status" value="1"/>
</dbReference>
<dbReference type="CDD" id="cd07138">
    <property type="entry name" value="ALDH_CddD_SSP0762"/>
    <property type="match status" value="1"/>
</dbReference>
<accession>A0A2P2EEF0</accession>
<dbReference type="AlphaFoldDB" id="A0A2P2EEF0"/>
<dbReference type="EC" id="1.2.1.83" evidence="4"/>
<evidence type="ECO:0000256" key="1">
    <source>
        <dbReference type="ARBA" id="ARBA00009986"/>
    </source>
</evidence>
<keyword evidence="5" id="KW-1185">Reference proteome</keyword>
<evidence type="ECO:0000256" key="2">
    <source>
        <dbReference type="ARBA" id="ARBA00023002"/>
    </source>
</evidence>
<gene>
    <name evidence="4" type="primary">ald_2</name>
    <name evidence="4" type="ORF">PbB2_03137</name>
</gene>
<evidence type="ECO:0000259" key="3">
    <source>
        <dbReference type="Pfam" id="PF00171"/>
    </source>
</evidence>
<dbReference type="InterPro" id="IPR016162">
    <property type="entry name" value="Ald_DH_N"/>
</dbReference>
<feature type="domain" description="Aldehyde dehydrogenase" evidence="3">
    <location>
        <begin position="27"/>
        <end position="484"/>
    </location>
</feature>
<dbReference type="InterPro" id="IPR015590">
    <property type="entry name" value="Aldehyde_DH_dom"/>
</dbReference>
<dbReference type="FunFam" id="3.40.605.10:FF:000007">
    <property type="entry name" value="NAD/NADP-dependent betaine aldehyde dehydrogenase"/>
    <property type="match status" value="1"/>
</dbReference>
<dbReference type="InterPro" id="IPR016163">
    <property type="entry name" value="Ald_DH_C"/>
</dbReference>
<comment type="caution">
    <text evidence="4">The sequence shown here is derived from an EMBL/GenBank/DDBJ whole genome shotgun (WGS) entry which is preliminary data.</text>
</comment>
<dbReference type="Pfam" id="PF00171">
    <property type="entry name" value="Aldedh"/>
    <property type="match status" value="1"/>
</dbReference>
<reference evidence="4" key="1">
    <citation type="journal article" date="2018" name="Genome Announc.">
        <title>Draft Genome Sequence of "Candidatus Phycosocius bacilliformis," an Alphaproteobacterial Ectosymbiont of the Hydrocarbon-Producing Green Alga Botryococcus braunii.</title>
        <authorList>
            <person name="Tanabe Y."/>
            <person name="Yamaguchi H."/>
            <person name="Watanabe M.M."/>
        </authorList>
    </citation>
    <scope>NUCLEOTIDE SEQUENCE [LARGE SCALE GENOMIC DNA]</scope>
    <source>
        <strain evidence="4">BOTRYCO-2</strain>
    </source>
</reference>
<dbReference type="GO" id="GO:0016620">
    <property type="term" value="F:oxidoreductase activity, acting on the aldehyde or oxo group of donors, NAD or NADP as acceptor"/>
    <property type="evidence" value="ECO:0007669"/>
    <property type="project" value="InterPro"/>
</dbReference>
<comment type="similarity">
    <text evidence="1">Belongs to the aldehyde dehydrogenase family.</text>
</comment>
<sequence length="493" mass="52740">MRARRDQISKRESAMIERKQFYIDGAWVDPVTPRDHHVINPATEEPIAVISLGSEADAVKAILAARAAFPAFSETSLDERIALMEKIIALYSAKMPEIAQAISQEMGAPMWLASAAQAPSGLSQLMGALNALKEFTWEHSRGNTRIRYEAIGVCSLITPWNWPMNQIGCKVGPALAAGCTMVLKPSELAPLDAMILADIIHEAGVPKGVFNLVNGDGPGVGSVLSTHEEVDFVSFTGSTRAGIEIAKSAAPTVKRIAQELGGKSPNIVLEDADLQKAVSSGVMQVMTNSGQSCNAPTRMFVPRPKLGEAAAIAKATAESVVVADPAGDKRFAMGPLANGRQFEKVQSLIEIGMKEAELVTGGLGRPEGFNKGYFVRPTVFVSQTNDTTIAREEIFGPVLTMIPYDTEEDAIRMANDTVYGLSGYVQSENLDHARQVAKQIRAGMIHINGASTDSVAPFGGYKQSGNGREWGDFGLEEFLEVKAVMGYGAVAAE</sequence>
<dbReference type="PANTHER" id="PTHR42804:SF1">
    <property type="entry name" value="ALDEHYDE DEHYDROGENASE-RELATED"/>
    <property type="match status" value="1"/>
</dbReference>
<dbReference type="SUPFAM" id="SSF53720">
    <property type="entry name" value="ALDH-like"/>
    <property type="match status" value="1"/>
</dbReference>
<dbReference type="PANTHER" id="PTHR42804">
    <property type="entry name" value="ALDEHYDE DEHYDROGENASE"/>
    <property type="match status" value="1"/>
</dbReference>
<dbReference type="Gene3D" id="3.40.605.10">
    <property type="entry name" value="Aldehyde Dehydrogenase, Chain A, domain 1"/>
    <property type="match status" value="1"/>
</dbReference>
<proteinExistence type="inferred from homology"/>
<evidence type="ECO:0000313" key="4">
    <source>
        <dbReference type="EMBL" id="GBF59437.1"/>
    </source>
</evidence>
<dbReference type="EMBL" id="BFBR01000015">
    <property type="protein sequence ID" value="GBF59437.1"/>
    <property type="molecule type" value="Genomic_DNA"/>
</dbReference>
<protein>
    <submittedName>
        <fullName evidence="4">3-succinoylsemialdehyde-pyridine dehydrogenase</fullName>
        <ecNumber evidence="4">1.2.1.83</ecNumber>
    </submittedName>
</protein>
<name>A0A2P2EEF0_9PROT</name>
<dbReference type="InterPro" id="IPR016161">
    <property type="entry name" value="Ald_DH/histidinol_DH"/>
</dbReference>